<gene>
    <name evidence="2" type="ORF">SAMN02745163_00458</name>
</gene>
<evidence type="ECO:0000256" key="1">
    <source>
        <dbReference type="SAM" id="Phobius"/>
    </source>
</evidence>
<feature type="transmembrane region" description="Helical" evidence="1">
    <location>
        <begin position="106"/>
        <end position="125"/>
    </location>
</feature>
<sequence>MIDLVNRRIKVDEIIFLSFKEFFRNIKDIFLITLVFGIPTAIANFMEEKDVIHDSIFKSYNGGFVSFLTMLFVSIGSMAIIKLVSESIKGNKIGWEKAIRDTLPKSVSTIIASILGIIIIAVFTFLLIIPGIIACIALSLSLQFIVLENSEALKSLQKSKNLLDGEKWDVFVKLFLLGIIICLIEILITMGMNVLVVSFSPIIIIGSLISSLLGQVIVIATTIIYINLKNLKETYDFIA</sequence>
<keyword evidence="1" id="KW-0472">Membrane</keyword>
<keyword evidence="3" id="KW-1185">Reference proteome</keyword>
<keyword evidence="1" id="KW-1133">Transmembrane helix</keyword>
<accession>A0A1M6CGV4</accession>
<evidence type="ECO:0000313" key="3">
    <source>
        <dbReference type="Proteomes" id="UP000184310"/>
    </source>
</evidence>
<dbReference type="OrthoDB" id="9784844at2"/>
<organism evidence="2 3">
    <name type="scientific">Clostridium cavendishii DSM 21758</name>
    <dbReference type="NCBI Taxonomy" id="1121302"/>
    <lineage>
        <taxon>Bacteria</taxon>
        <taxon>Bacillati</taxon>
        <taxon>Bacillota</taxon>
        <taxon>Clostridia</taxon>
        <taxon>Eubacteriales</taxon>
        <taxon>Clostridiaceae</taxon>
        <taxon>Clostridium</taxon>
    </lineage>
</organism>
<feature type="transmembrane region" description="Helical" evidence="1">
    <location>
        <begin position="29"/>
        <end position="46"/>
    </location>
</feature>
<name>A0A1M6CGV4_9CLOT</name>
<dbReference type="AlphaFoldDB" id="A0A1M6CGV4"/>
<feature type="transmembrane region" description="Helical" evidence="1">
    <location>
        <begin position="66"/>
        <end position="85"/>
    </location>
</feature>
<proteinExistence type="predicted"/>
<dbReference type="STRING" id="1121302.SAMN02745163_00458"/>
<protein>
    <recommendedName>
        <fullName evidence="4">Membrane domain of glycerophosphoryl diester phosphodiesterase</fullName>
    </recommendedName>
</protein>
<dbReference type="RefSeq" id="WP_072984883.1">
    <property type="nucleotide sequence ID" value="NZ_FQZB01000004.1"/>
</dbReference>
<dbReference type="Proteomes" id="UP000184310">
    <property type="component" value="Unassembled WGS sequence"/>
</dbReference>
<dbReference type="EMBL" id="FQZB01000004">
    <property type="protein sequence ID" value="SHI59984.1"/>
    <property type="molecule type" value="Genomic_DNA"/>
</dbReference>
<keyword evidence="1" id="KW-0812">Transmembrane</keyword>
<reference evidence="2 3" key="1">
    <citation type="submission" date="2016-11" db="EMBL/GenBank/DDBJ databases">
        <authorList>
            <person name="Jaros S."/>
            <person name="Januszkiewicz K."/>
            <person name="Wedrychowicz H."/>
        </authorList>
    </citation>
    <scope>NUCLEOTIDE SEQUENCE [LARGE SCALE GENOMIC DNA]</scope>
    <source>
        <strain evidence="2 3">DSM 21758</strain>
    </source>
</reference>
<feature type="transmembrane region" description="Helical" evidence="1">
    <location>
        <begin position="202"/>
        <end position="226"/>
    </location>
</feature>
<feature type="transmembrane region" description="Helical" evidence="1">
    <location>
        <begin position="170"/>
        <end position="196"/>
    </location>
</feature>
<evidence type="ECO:0008006" key="4">
    <source>
        <dbReference type="Google" id="ProtNLM"/>
    </source>
</evidence>
<evidence type="ECO:0000313" key="2">
    <source>
        <dbReference type="EMBL" id="SHI59984.1"/>
    </source>
</evidence>